<keyword evidence="4" id="KW-0479">Metal-binding</keyword>
<dbReference type="RefSeq" id="WP_390360304.1">
    <property type="nucleotide sequence ID" value="NZ_JBHTKJ010000012.1"/>
</dbReference>
<feature type="transmembrane region" description="Helical" evidence="12">
    <location>
        <begin position="88"/>
        <end position="108"/>
    </location>
</feature>
<dbReference type="Proteomes" id="UP001597040">
    <property type="component" value="Unassembled WGS sequence"/>
</dbReference>
<reference evidence="14" key="1">
    <citation type="journal article" date="2019" name="Int. J. Syst. Evol. Microbiol.">
        <title>The Global Catalogue of Microorganisms (GCM) 10K type strain sequencing project: providing services to taxonomists for standard genome sequencing and annotation.</title>
        <authorList>
            <consortium name="The Broad Institute Genomics Platform"/>
            <consortium name="The Broad Institute Genome Sequencing Center for Infectious Disease"/>
            <person name="Wu L."/>
            <person name="Ma J."/>
        </authorList>
    </citation>
    <scope>NUCLEOTIDE SEQUENCE [LARGE SCALE GENOMIC DNA]</scope>
    <source>
        <strain evidence="14">CCUG 56754</strain>
    </source>
</reference>
<dbReference type="PANTHER" id="PTHR35457:SF1">
    <property type="entry name" value="HEME A SYNTHASE"/>
    <property type="match status" value="1"/>
</dbReference>
<feature type="transmembrane region" description="Helical" evidence="12">
    <location>
        <begin position="114"/>
        <end position="134"/>
    </location>
</feature>
<evidence type="ECO:0000256" key="12">
    <source>
        <dbReference type="SAM" id="Phobius"/>
    </source>
</evidence>
<feature type="transmembrane region" description="Helical" evidence="12">
    <location>
        <begin position="261"/>
        <end position="281"/>
    </location>
</feature>
<dbReference type="InterPro" id="IPR003780">
    <property type="entry name" value="COX15/CtaA_fam"/>
</dbReference>
<keyword evidence="2" id="KW-1003">Cell membrane</keyword>
<name>A0ABW3LKN9_9BACI</name>
<evidence type="ECO:0000256" key="9">
    <source>
        <dbReference type="ARBA" id="ARBA00023136"/>
    </source>
</evidence>
<dbReference type="PANTHER" id="PTHR35457">
    <property type="entry name" value="HEME A SYNTHASE"/>
    <property type="match status" value="1"/>
</dbReference>
<evidence type="ECO:0000256" key="7">
    <source>
        <dbReference type="ARBA" id="ARBA00023004"/>
    </source>
</evidence>
<comment type="pathway">
    <text evidence="11">Porphyrin-containing compound metabolism.</text>
</comment>
<evidence type="ECO:0000256" key="8">
    <source>
        <dbReference type="ARBA" id="ARBA00023133"/>
    </source>
</evidence>
<gene>
    <name evidence="13" type="ORF">ACFQ3N_05475</name>
</gene>
<evidence type="ECO:0000313" key="13">
    <source>
        <dbReference type="EMBL" id="MFD1037856.1"/>
    </source>
</evidence>
<evidence type="ECO:0000256" key="11">
    <source>
        <dbReference type="ARBA" id="ARBA00023444"/>
    </source>
</evidence>
<protein>
    <submittedName>
        <fullName evidence="13">Heme A synthase</fullName>
    </submittedName>
</protein>
<evidence type="ECO:0000256" key="5">
    <source>
        <dbReference type="ARBA" id="ARBA00022989"/>
    </source>
</evidence>
<keyword evidence="9 12" id="KW-0472">Membrane</keyword>
<feature type="transmembrane region" description="Helical" evidence="12">
    <location>
        <begin position="56"/>
        <end position="76"/>
    </location>
</feature>
<comment type="caution">
    <text evidence="13">The sequence shown here is derived from an EMBL/GenBank/DDBJ whole genome shotgun (WGS) entry which is preliminary data.</text>
</comment>
<evidence type="ECO:0000256" key="6">
    <source>
        <dbReference type="ARBA" id="ARBA00023002"/>
    </source>
</evidence>
<keyword evidence="6" id="KW-0560">Oxidoreductase</keyword>
<accession>A0ABW3LKN9</accession>
<feature type="transmembrane region" description="Helical" evidence="12">
    <location>
        <begin position="155"/>
        <end position="172"/>
    </location>
</feature>
<evidence type="ECO:0000256" key="3">
    <source>
        <dbReference type="ARBA" id="ARBA00022692"/>
    </source>
</evidence>
<keyword evidence="5 12" id="KW-1133">Transmembrane helix</keyword>
<dbReference type="EMBL" id="JBHTKJ010000012">
    <property type="protein sequence ID" value="MFD1037856.1"/>
    <property type="molecule type" value="Genomic_DNA"/>
</dbReference>
<evidence type="ECO:0000256" key="2">
    <source>
        <dbReference type="ARBA" id="ARBA00022475"/>
    </source>
</evidence>
<evidence type="ECO:0000313" key="14">
    <source>
        <dbReference type="Proteomes" id="UP001597040"/>
    </source>
</evidence>
<dbReference type="InterPro" id="IPR050450">
    <property type="entry name" value="COX15/CtaA_HemeA_synthase"/>
</dbReference>
<keyword evidence="7" id="KW-0408">Iron</keyword>
<dbReference type="Pfam" id="PF02628">
    <property type="entry name" value="COX15-CtaA"/>
    <property type="match status" value="2"/>
</dbReference>
<feature type="transmembrane region" description="Helical" evidence="12">
    <location>
        <begin position="7"/>
        <end position="25"/>
    </location>
</feature>
<comment type="subcellular location">
    <subcellularLocation>
        <location evidence="1">Membrane</location>
        <topology evidence="1">Multi-pass membrane protein</topology>
    </subcellularLocation>
</comment>
<keyword evidence="10" id="KW-1015">Disulfide bond</keyword>
<proteinExistence type="predicted"/>
<evidence type="ECO:0000256" key="4">
    <source>
        <dbReference type="ARBA" id="ARBA00022723"/>
    </source>
</evidence>
<keyword evidence="8" id="KW-0350">Heme biosynthesis</keyword>
<keyword evidence="14" id="KW-1185">Reference proteome</keyword>
<feature type="transmembrane region" description="Helical" evidence="12">
    <location>
        <begin position="234"/>
        <end position="255"/>
    </location>
</feature>
<organism evidence="13 14">
    <name type="scientific">Virgibacillus byunsanensis</name>
    <dbReference type="NCBI Taxonomy" id="570945"/>
    <lineage>
        <taxon>Bacteria</taxon>
        <taxon>Bacillati</taxon>
        <taxon>Bacillota</taxon>
        <taxon>Bacilli</taxon>
        <taxon>Bacillales</taxon>
        <taxon>Bacillaceae</taxon>
        <taxon>Virgibacillus</taxon>
    </lineage>
</organism>
<evidence type="ECO:0000256" key="10">
    <source>
        <dbReference type="ARBA" id="ARBA00023157"/>
    </source>
</evidence>
<keyword evidence="3 12" id="KW-0812">Transmembrane</keyword>
<feature type="transmembrane region" description="Helical" evidence="12">
    <location>
        <begin position="202"/>
        <end position="222"/>
    </location>
</feature>
<evidence type="ECO:0000256" key="1">
    <source>
        <dbReference type="ARBA" id="ARBA00004141"/>
    </source>
</evidence>
<sequence>MSRGKIAFFTIILTYFLIVFGGYVASSESGMGCGPEWPLCNGEVIPDLQGDTLIEFGHRVIGALLFFLTIIIFVKVKKENSSNLERTVANWMLGLLILQLVMGAIVVFYHLPSIIITIHLLIAMIFLGILIWFWRFNSGYVIRESNDNHQIKKHINRIVILLFITIGLGAYIKHQHYGLACGWLECGAEAIPSTIPEILQSIHRLLAILSTFYILFTTYKVFSIYNSRLKTHMVLALVVILIQLIIGVMTIVSLVSISFAVLHLAAATLLFAIVVDARTLIRD</sequence>